<dbReference type="Proteomes" id="UP000237481">
    <property type="component" value="Unassembled WGS sequence"/>
</dbReference>
<sequence>MSFTVLSGPDIENVFNHLTSDEVAGLIKALEEALIQYSTQNEKQYQPHRSVVTRPGGQNSLFMPATTNQVIGVKIVGISPSRDPSALPPGTKPPPGLKSVLTLCDASGQAIGVLNAAELTAFRTALGSMLLYRLRQNTENIVVFGAGKQALWHIRLAVLLRAQDIRAITIVNRSIQRTEELVDTLTNSPGWPSHVNIKAFGSNDDLENLVVSADVIFCTTPSTRPLFPADILKSETGRSKTRFISAIGSYRLDMAEIDPELLKAVTDQSSVFSSQVWNGLVTVDTSEGCLEEAGELVKAGITASQMLEVGHIQHVLATSSSPDFGKWLKSGFVIYKSVGIGVMDLAIGQHLLQLASENGIGMSTQTF</sequence>
<dbReference type="InterPro" id="IPR036291">
    <property type="entry name" value="NAD(P)-bd_dom_sf"/>
</dbReference>
<comment type="similarity">
    <text evidence="1">Belongs to the ornithine cyclodeaminase/mu-crystallin family.</text>
</comment>
<gene>
    <name evidence="2" type="ORF">TPAR_07005</name>
</gene>
<accession>A0A2S4KRH6</accession>
<dbReference type="InterPro" id="IPR003462">
    <property type="entry name" value="ODC_Mu_crystall"/>
</dbReference>
<comment type="caution">
    <text evidence="2">The sequence shown here is derived from an EMBL/GenBank/DDBJ whole genome shotgun (WGS) entry which is preliminary data.</text>
</comment>
<dbReference type="OrthoDB" id="41492at2759"/>
<dbReference type="Pfam" id="PF02423">
    <property type="entry name" value="OCD_Mu_crystall"/>
    <property type="match status" value="1"/>
</dbReference>
<dbReference type="PANTHER" id="PTHR13812:SF19">
    <property type="entry name" value="KETIMINE REDUCTASE MU-CRYSTALLIN"/>
    <property type="match status" value="1"/>
</dbReference>
<keyword evidence="3" id="KW-1185">Reference proteome</keyword>
<dbReference type="AlphaFoldDB" id="A0A2S4KRH6"/>
<evidence type="ECO:0000256" key="1">
    <source>
        <dbReference type="ARBA" id="ARBA00008903"/>
    </source>
</evidence>
<name>A0A2S4KRH6_9HYPO</name>
<evidence type="ECO:0000313" key="3">
    <source>
        <dbReference type="Proteomes" id="UP000237481"/>
    </source>
</evidence>
<evidence type="ECO:0000313" key="2">
    <source>
        <dbReference type="EMBL" id="POR32793.1"/>
    </source>
</evidence>
<proteinExistence type="inferred from homology"/>
<dbReference type="STRING" id="94208.A0A2S4KRH6"/>
<dbReference type="GO" id="GO:0005737">
    <property type="term" value="C:cytoplasm"/>
    <property type="evidence" value="ECO:0007669"/>
    <property type="project" value="TreeGrafter"/>
</dbReference>
<reference evidence="2 3" key="1">
    <citation type="submission" date="2018-01" db="EMBL/GenBank/DDBJ databases">
        <title>Harnessing the power of phylogenomics to disentangle the directionality and signatures of interkingdom host jumping in the parasitic fungal genus Tolypocladium.</title>
        <authorList>
            <person name="Quandt C.A."/>
            <person name="Patterson W."/>
            <person name="Spatafora J.W."/>
        </authorList>
    </citation>
    <scope>NUCLEOTIDE SEQUENCE [LARGE SCALE GENOMIC DNA]</scope>
    <source>
        <strain evidence="2 3">NRBC 100945</strain>
    </source>
</reference>
<evidence type="ECO:0008006" key="4">
    <source>
        <dbReference type="Google" id="ProtNLM"/>
    </source>
</evidence>
<dbReference type="InterPro" id="IPR023401">
    <property type="entry name" value="ODC_N"/>
</dbReference>
<dbReference type="Gene3D" id="3.30.1780.10">
    <property type="entry name" value="ornithine cyclodeaminase, domain 1"/>
    <property type="match status" value="1"/>
</dbReference>
<protein>
    <recommendedName>
        <fullName evidence="4">Ornithine cyclodeaminase</fullName>
    </recommendedName>
</protein>
<dbReference type="PANTHER" id="PTHR13812">
    <property type="entry name" value="KETIMINE REDUCTASE MU-CRYSTALLIN"/>
    <property type="match status" value="1"/>
</dbReference>
<dbReference type="SUPFAM" id="SSF51735">
    <property type="entry name" value="NAD(P)-binding Rossmann-fold domains"/>
    <property type="match status" value="1"/>
</dbReference>
<dbReference type="EMBL" id="PKSG01000798">
    <property type="protein sequence ID" value="POR32793.1"/>
    <property type="molecule type" value="Genomic_DNA"/>
</dbReference>
<organism evidence="2 3">
    <name type="scientific">Tolypocladium paradoxum</name>
    <dbReference type="NCBI Taxonomy" id="94208"/>
    <lineage>
        <taxon>Eukaryota</taxon>
        <taxon>Fungi</taxon>
        <taxon>Dikarya</taxon>
        <taxon>Ascomycota</taxon>
        <taxon>Pezizomycotina</taxon>
        <taxon>Sordariomycetes</taxon>
        <taxon>Hypocreomycetidae</taxon>
        <taxon>Hypocreales</taxon>
        <taxon>Ophiocordycipitaceae</taxon>
        <taxon>Tolypocladium</taxon>
    </lineage>
</organism>
<dbReference type="Gene3D" id="3.40.50.720">
    <property type="entry name" value="NAD(P)-binding Rossmann-like Domain"/>
    <property type="match status" value="1"/>
</dbReference>